<feature type="region of interest" description="Disordered" evidence="1">
    <location>
        <begin position="878"/>
        <end position="912"/>
    </location>
</feature>
<feature type="domain" description="TTI1 C-terminal TPR" evidence="3">
    <location>
        <begin position="940"/>
        <end position="1205"/>
    </location>
</feature>
<feature type="compositionally biased region" description="Polar residues" evidence="1">
    <location>
        <begin position="549"/>
        <end position="561"/>
    </location>
</feature>
<feature type="region of interest" description="Disordered" evidence="1">
    <location>
        <begin position="966"/>
        <end position="1011"/>
    </location>
</feature>
<dbReference type="GO" id="GO:0005737">
    <property type="term" value="C:cytoplasm"/>
    <property type="evidence" value="ECO:0007669"/>
    <property type="project" value="TreeGrafter"/>
</dbReference>
<dbReference type="SUPFAM" id="SSF48371">
    <property type="entry name" value="ARM repeat"/>
    <property type="match status" value="1"/>
</dbReference>
<dbReference type="STRING" id="109895.A0A507E1B3"/>
<dbReference type="Pfam" id="PF21547">
    <property type="entry name" value="TTI1"/>
    <property type="match status" value="1"/>
</dbReference>
<dbReference type="InterPro" id="IPR049362">
    <property type="entry name" value="TTI1_rpt"/>
</dbReference>
<comment type="caution">
    <text evidence="4">The sequence shown here is derived from an EMBL/GenBank/DDBJ whole genome shotgun (WGS) entry which is preliminary data.</text>
</comment>
<feature type="region of interest" description="Disordered" evidence="1">
    <location>
        <begin position="535"/>
        <end position="561"/>
    </location>
</feature>
<feature type="region of interest" description="Disordered" evidence="1">
    <location>
        <begin position="322"/>
        <end position="349"/>
    </location>
</feature>
<name>A0A507E1B3_9FUNG</name>
<evidence type="ECO:0000259" key="3">
    <source>
        <dbReference type="Pfam" id="PF24181"/>
    </source>
</evidence>
<dbReference type="PANTHER" id="PTHR18460:SF3">
    <property type="entry name" value="TELO2-INTERACTING PROTEIN 1 HOMOLOG"/>
    <property type="match status" value="1"/>
</dbReference>
<dbReference type="InterPro" id="IPR016024">
    <property type="entry name" value="ARM-type_fold"/>
</dbReference>
<dbReference type="Proteomes" id="UP000318582">
    <property type="component" value="Unassembled WGS sequence"/>
</dbReference>
<dbReference type="InterPro" id="IPR011989">
    <property type="entry name" value="ARM-like"/>
</dbReference>
<sequence>MTQEEDLDQLRQRAFVQLKPICVQIMNPATFTTVKRDDASSNPLVALQEAIATFGRAPKGSLILDGLFDFISFPLVQLLKYPSPSAVAVECALLCLLTLLQNCSNDYMPLALYREMLVALPHLIANGSIQMGSGGQGRRADDVGARLQPPPEELKMVGVRCVNEMLRRVTIPERGDLLEQNTIMDTSRGGVSSPPLETATEKHLDQPQYQHILAHLVVVLLEVIETARNVELQTLALSTLSDLALRIHNPDYVAQFLPAVSSTLVKVIVRDEKQSHKVFVGCLETLTVVVNLVMNDEACAHVMPKEAAQWGDLVAMAKKSEKQGLDTQCPPSPRPQQRDSTDTTGPPAVIRRDQNWHENAVLRLNRLFANSFTVRSHENWRVRRAFLLCTSSIIRACSRSLAPTVPLLIETLVGYVNDDYPEVATTCRTELRVIGEIIRGQQSLNSILKKNFYTMMMALPQHVMQPDDGKKLAALQTITGYLLLLKDAIRPSLSTVMSRVSIGLLRIWTFDTSNVKLVEDRTAGGDLATSLTTSIVPPNGTTHHNTTHQASSPGRQGDYQSETHMFPRKRYKYFHDDRVEKGLAQVCRLLGLYGNAAYLTDHFLGYMSSFSLGDFQAQAIKIINELCLGAAGVGVNVSWDDADVRIHAENERRCKNLVKSVAREYLRSPLWDKPTNIADVALQKDLQMTTGTEAMALHADENSGANNTKLSDFNAVILKACLLLEGFSIHAQILGADVQVLLMDALYLILEKVADPNYAVSQSAMTTLRLVAVACGYPKHPNQGLSRIHGAIIELTLDNIDYVVNVVSRRLRYISMNPKAPLVLKAAIRIAGNEILTYMDDSVDEITEALDQWHSVNERLVMDLVAVLEELVTAMSDDQKNSAVPPATASAASQPDDGVPGESSKGKTTGMETLEFTGCSKEMIEFYLEHGPTANNKTAGSFGADEPKKKTIREIEKYFTDRHSGVKDFEEDIDDSDLNIGNQSSQPPPPTADDPNSDPTKNPPPTPSTHSQSLALKILTKMYYFLSNPNPRLRVQCLRIITAALPLLNKEKDLDPTIHRFWPLVVRRLGDDPHFVVMAALDTVTTMCRIAPEFVNKRVADDLIPRFKTLAISVQHQTSRSSGRSADNKHSRTFTASQTKIQLSTLTTIANLITSSVPLSGTAVRTIVDATIPFLNSKWYDAQIVEAAVNVLSALKSGGAYDVVWLAVWNLLRAKRLPSPAGATSLKDRFMPAYTIQQATNRSDDVAEIVPAAIRVLTALYGSESALNVADDGWVRLTDPAAPMWVR</sequence>
<feature type="domain" description="TTI1 N-terminal TPR" evidence="2">
    <location>
        <begin position="199"/>
        <end position="419"/>
    </location>
</feature>
<evidence type="ECO:0000313" key="4">
    <source>
        <dbReference type="EMBL" id="TPX57644.1"/>
    </source>
</evidence>
<dbReference type="InterPro" id="IPR057567">
    <property type="entry name" value="TPR_TTI1_C"/>
</dbReference>
<dbReference type="Pfam" id="PF24181">
    <property type="entry name" value="TPR_TTI1_C"/>
    <property type="match status" value="1"/>
</dbReference>
<dbReference type="InterPro" id="IPR057566">
    <property type="entry name" value="TPR_TTI1_N"/>
</dbReference>
<evidence type="ECO:0000313" key="5">
    <source>
        <dbReference type="Proteomes" id="UP000318582"/>
    </source>
</evidence>
<dbReference type="EMBL" id="QEAQ01000049">
    <property type="protein sequence ID" value="TPX57644.1"/>
    <property type="molecule type" value="Genomic_DNA"/>
</dbReference>
<dbReference type="PANTHER" id="PTHR18460">
    <property type="entry name" value="TEL2 INTERACTING PROTEIN 1 TTI1 FAMILY MEMBER"/>
    <property type="match status" value="1"/>
</dbReference>
<gene>
    <name evidence="4" type="ORF">PhCBS80983_g03674</name>
</gene>
<accession>A0A507E1B3</accession>
<dbReference type="InterPro" id="IPR052587">
    <property type="entry name" value="TELO2-interacting_protein_1"/>
</dbReference>
<keyword evidence="5" id="KW-1185">Reference proteome</keyword>
<dbReference type="Gene3D" id="1.25.10.10">
    <property type="entry name" value="Leucine-rich Repeat Variant"/>
    <property type="match status" value="2"/>
</dbReference>
<evidence type="ECO:0000259" key="2">
    <source>
        <dbReference type="Pfam" id="PF24173"/>
    </source>
</evidence>
<proteinExistence type="predicted"/>
<evidence type="ECO:0000256" key="1">
    <source>
        <dbReference type="SAM" id="MobiDB-lite"/>
    </source>
</evidence>
<protein>
    <submittedName>
        <fullName evidence="4">Uncharacterized protein</fullName>
    </submittedName>
</protein>
<dbReference type="Pfam" id="PF24176">
    <property type="entry name" value="TPR_TTI1_2nd"/>
    <property type="match status" value="1"/>
</dbReference>
<feature type="domain" description="TTI1 N-terminal TPR" evidence="2">
    <location>
        <begin position="15"/>
        <end position="173"/>
    </location>
</feature>
<feature type="compositionally biased region" description="Low complexity" evidence="1">
    <location>
        <begin position="882"/>
        <end position="895"/>
    </location>
</feature>
<organism evidence="4 5">
    <name type="scientific">Powellomyces hirtus</name>
    <dbReference type="NCBI Taxonomy" id="109895"/>
    <lineage>
        <taxon>Eukaryota</taxon>
        <taxon>Fungi</taxon>
        <taxon>Fungi incertae sedis</taxon>
        <taxon>Chytridiomycota</taxon>
        <taxon>Chytridiomycota incertae sedis</taxon>
        <taxon>Chytridiomycetes</taxon>
        <taxon>Spizellomycetales</taxon>
        <taxon>Powellomycetaceae</taxon>
        <taxon>Powellomyces</taxon>
    </lineage>
</organism>
<reference evidence="4 5" key="1">
    <citation type="journal article" date="2019" name="Sci. Rep.">
        <title>Comparative genomics of chytrid fungi reveal insights into the obligate biotrophic and pathogenic lifestyle of Synchytrium endobioticum.</title>
        <authorList>
            <person name="van de Vossenberg B.T.L.H."/>
            <person name="Warris S."/>
            <person name="Nguyen H.D.T."/>
            <person name="van Gent-Pelzer M.P.E."/>
            <person name="Joly D.L."/>
            <person name="van de Geest H.C."/>
            <person name="Bonants P.J.M."/>
            <person name="Smith D.S."/>
            <person name="Levesque C.A."/>
            <person name="van der Lee T.A.J."/>
        </authorList>
    </citation>
    <scope>NUCLEOTIDE SEQUENCE [LARGE SCALE GENOMIC DNA]</scope>
    <source>
        <strain evidence="4 5">CBS 809.83</strain>
    </source>
</reference>
<dbReference type="Pfam" id="PF24173">
    <property type="entry name" value="TPR_TTI1_N"/>
    <property type="match status" value="2"/>
</dbReference>